<dbReference type="RefSeq" id="WP_028482338.1">
    <property type="nucleotide sequence ID" value="NZ_LVVZ01000050.1"/>
</dbReference>
<proteinExistence type="inferred from homology"/>
<dbReference type="SUPFAM" id="SSF53850">
    <property type="entry name" value="Periplasmic binding protein-like II"/>
    <property type="match status" value="1"/>
</dbReference>
<dbReference type="InterPro" id="IPR036388">
    <property type="entry name" value="WH-like_DNA-bd_sf"/>
</dbReference>
<evidence type="ECO:0000256" key="3">
    <source>
        <dbReference type="ARBA" id="ARBA00023125"/>
    </source>
</evidence>
<protein>
    <recommendedName>
        <fullName evidence="5">HTH lysR-type domain-containing protein</fullName>
    </recommendedName>
</protein>
<dbReference type="Pfam" id="PF00126">
    <property type="entry name" value="HTH_1"/>
    <property type="match status" value="1"/>
</dbReference>
<feature type="domain" description="HTH lysR-type" evidence="5">
    <location>
        <begin position="5"/>
        <end position="62"/>
    </location>
</feature>
<dbReference type="Gene3D" id="3.40.190.10">
    <property type="entry name" value="Periplasmic binding protein-like II"/>
    <property type="match status" value="2"/>
</dbReference>
<sequence>MIPRLTISHLALLSAVAETRSITAAAVRLGITQSAASHRLKEAERRIGFRLLRRTEKVVTLTPEGEKIRALSEQFLDELGRLEQELEASYNGKQILVRLGQATYSRYHWLPAFLSHLEKADPQLTVDLAGSATSKPLSSLSQGTVDVVTMYGRPSALPKFRWFNLGSDPLVAVMSPDHRLAELPYIDSESLIEERYYAYPISYEPGFEWETILGVPDTMYRRVTHMPTPEAVIDLVRAGFGVGVFSRWAIEPEIADGTLIAKPIGENGFSLDWWAVMRASDPENGAGGRLARALANWNDRLGNGLGTLAF</sequence>
<dbReference type="CDD" id="cd05466">
    <property type="entry name" value="PBP2_LTTR_substrate"/>
    <property type="match status" value="1"/>
</dbReference>
<dbReference type="PROSITE" id="PS50931">
    <property type="entry name" value="HTH_LYSR"/>
    <property type="match status" value="1"/>
</dbReference>
<evidence type="ECO:0000313" key="7">
    <source>
        <dbReference type="Proteomes" id="UP000185783"/>
    </source>
</evidence>
<dbReference type="OrthoDB" id="8479357at2"/>
<gene>
    <name evidence="6" type="ORF">A3843_00680</name>
</gene>
<dbReference type="EMBL" id="LVVZ01000050">
    <property type="protein sequence ID" value="OKL42308.1"/>
    <property type="molecule type" value="Genomic_DNA"/>
</dbReference>
<keyword evidence="4" id="KW-0804">Transcription</keyword>
<evidence type="ECO:0000256" key="2">
    <source>
        <dbReference type="ARBA" id="ARBA00023015"/>
    </source>
</evidence>
<keyword evidence="2" id="KW-0805">Transcription regulation</keyword>
<reference evidence="6 7" key="1">
    <citation type="submission" date="2016-03" db="EMBL/GenBank/DDBJ databases">
        <title>Genome sequence of Nesiotobacter sp. nov., a moderately halophilic alphaproteobacterium isolated from the Yellow Sea, China.</title>
        <authorList>
            <person name="Zhang G."/>
            <person name="Zhang R."/>
        </authorList>
    </citation>
    <scope>NUCLEOTIDE SEQUENCE [LARGE SCALE GENOMIC DNA]</scope>
    <source>
        <strain evidence="6 7">WB1-6</strain>
    </source>
</reference>
<dbReference type="InterPro" id="IPR000847">
    <property type="entry name" value="LysR_HTH_N"/>
</dbReference>
<accession>A0A1U7JC80</accession>
<comment type="caution">
    <text evidence="6">The sequence shown here is derived from an EMBL/GenBank/DDBJ whole genome shotgun (WGS) entry which is preliminary data.</text>
</comment>
<comment type="similarity">
    <text evidence="1">Belongs to the LysR transcriptional regulatory family.</text>
</comment>
<dbReference type="AlphaFoldDB" id="A0A1U7JC80"/>
<dbReference type="GO" id="GO:0003700">
    <property type="term" value="F:DNA-binding transcription factor activity"/>
    <property type="evidence" value="ECO:0007669"/>
    <property type="project" value="InterPro"/>
</dbReference>
<evidence type="ECO:0000256" key="4">
    <source>
        <dbReference type="ARBA" id="ARBA00023163"/>
    </source>
</evidence>
<keyword evidence="3" id="KW-0238">DNA-binding</keyword>
<dbReference type="InterPro" id="IPR005119">
    <property type="entry name" value="LysR_subst-bd"/>
</dbReference>
<evidence type="ECO:0000256" key="1">
    <source>
        <dbReference type="ARBA" id="ARBA00009437"/>
    </source>
</evidence>
<dbReference type="Pfam" id="PF03466">
    <property type="entry name" value="LysR_substrate"/>
    <property type="match status" value="1"/>
</dbReference>
<dbReference type="Proteomes" id="UP000185783">
    <property type="component" value="Unassembled WGS sequence"/>
</dbReference>
<dbReference type="GO" id="GO:0005829">
    <property type="term" value="C:cytosol"/>
    <property type="evidence" value="ECO:0007669"/>
    <property type="project" value="TreeGrafter"/>
</dbReference>
<dbReference type="STRING" id="197461.A3843_00680"/>
<keyword evidence="7" id="KW-1185">Reference proteome</keyword>
<dbReference type="Gene3D" id="1.10.10.10">
    <property type="entry name" value="Winged helix-like DNA-binding domain superfamily/Winged helix DNA-binding domain"/>
    <property type="match status" value="1"/>
</dbReference>
<evidence type="ECO:0000313" key="6">
    <source>
        <dbReference type="EMBL" id="OKL42308.1"/>
    </source>
</evidence>
<organism evidence="6 7">
    <name type="scientific">Pseudovibrio exalbescens</name>
    <dbReference type="NCBI Taxonomy" id="197461"/>
    <lineage>
        <taxon>Bacteria</taxon>
        <taxon>Pseudomonadati</taxon>
        <taxon>Pseudomonadota</taxon>
        <taxon>Alphaproteobacteria</taxon>
        <taxon>Hyphomicrobiales</taxon>
        <taxon>Stappiaceae</taxon>
        <taxon>Pseudovibrio</taxon>
    </lineage>
</organism>
<dbReference type="SUPFAM" id="SSF46785">
    <property type="entry name" value="Winged helix' DNA-binding domain"/>
    <property type="match status" value="1"/>
</dbReference>
<evidence type="ECO:0000259" key="5">
    <source>
        <dbReference type="PROSITE" id="PS50931"/>
    </source>
</evidence>
<dbReference type="InterPro" id="IPR036390">
    <property type="entry name" value="WH_DNA-bd_sf"/>
</dbReference>
<dbReference type="GO" id="GO:0003677">
    <property type="term" value="F:DNA binding"/>
    <property type="evidence" value="ECO:0007669"/>
    <property type="project" value="UniProtKB-KW"/>
</dbReference>
<name>A0A1U7JC80_9HYPH</name>
<dbReference type="InterPro" id="IPR050950">
    <property type="entry name" value="HTH-type_LysR_regulators"/>
</dbReference>
<dbReference type="PANTHER" id="PTHR30419">
    <property type="entry name" value="HTH-TYPE TRANSCRIPTIONAL REGULATOR YBHD"/>
    <property type="match status" value="1"/>
</dbReference>